<dbReference type="AlphaFoldDB" id="A0A330LPN8"/>
<dbReference type="SMART" id="SM00418">
    <property type="entry name" value="HTH_ARSR"/>
    <property type="match status" value="1"/>
</dbReference>
<keyword evidence="2" id="KW-0805">Transcription regulation</keyword>
<dbReference type="EMBL" id="LS483250">
    <property type="protein sequence ID" value="SQD77971.1"/>
    <property type="molecule type" value="Genomic_DNA"/>
</dbReference>
<sequence length="115" mass="13455">MEPTQLFKILSDETRLRILMLIDIEKELCVCELITAITASQPSISRNLSQLRKSGLLVDRKYKQWVFYAINPKLPEWQKSIIDLSAQQNNRLISADIQRLNDMGKRPERTQQHCE</sequence>
<protein>
    <submittedName>
        <fullName evidence="6">Arsenic resistance transcriptional regulator ArsR2</fullName>
    </submittedName>
</protein>
<dbReference type="PROSITE" id="PS50987">
    <property type="entry name" value="HTH_ARSR_2"/>
    <property type="match status" value="1"/>
</dbReference>
<name>A0A330LPN8_9GAMM</name>
<dbReference type="CDD" id="cd00090">
    <property type="entry name" value="HTH_ARSR"/>
    <property type="match status" value="1"/>
</dbReference>
<proteinExistence type="predicted"/>
<evidence type="ECO:0000256" key="4">
    <source>
        <dbReference type="ARBA" id="ARBA00023163"/>
    </source>
</evidence>
<dbReference type="PANTHER" id="PTHR33154">
    <property type="entry name" value="TRANSCRIPTIONAL REGULATOR, ARSR FAMILY"/>
    <property type="match status" value="1"/>
</dbReference>
<keyword evidence="4" id="KW-0804">Transcription</keyword>
<dbReference type="InterPro" id="IPR051081">
    <property type="entry name" value="HTH_MetalResp_TranReg"/>
</dbReference>
<gene>
    <name evidence="6" type="primary">arsR</name>
    <name evidence="6" type="ORF">MORIYA_1493</name>
</gene>
<dbReference type="PANTHER" id="PTHR33154:SF18">
    <property type="entry name" value="ARSENICAL RESISTANCE OPERON REPRESSOR"/>
    <property type="match status" value="1"/>
</dbReference>
<evidence type="ECO:0000259" key="5">
    <source>
        <dbReference type="PROSITE" id="PS50987"/>
    </source>
</evidence>
<dbReference type="Pfam" id="PF01022">
    <property type="entry name" value="HTH_5"/>
    <property type="match status" value="1"/>
</dbReference>
<evidence type="ECO:0000256" key="2">
    <source>
        <dbReference type="ARBA" id="ARBA00023015"/>
    </source>
</evidence>
<dbReference type="Gene3D" id="1.10.10.10">
    <property type="entry name" value="Winged helix-like DNA-binding domain superfamily/Winged helix DNA-binding domain"/>
    <property type="match status" value="1"/>
</dbReference>
<dbReference type="InterPro" id="IPR036388">
    <property type="entry name" value="WH-like_DNA-bd_sf"/>
</dbReference>
<evidence type="ECO:0000256" key="1">
    <source>
        <dbReference type="ARBA" id="ARBA00022849"/>
    </source>
</evidence>
<dbReference type="InterPro" id="IPR001845">
    <property type="entry name" value="HTH_ArsR_DNA-bd_dom"/>
</dbReference>
<evidence type="ECO:0000313" key="6">
    <source>
        <dbReference type="EMBL" id="SQD77971.1"/>
    </source>
</evidence>
<evidence type="ECO:0000256" key="3">
    <source>
        <dbReference type="ARBA" id="ARBA00023125"/>
    </source>
</evidence>
<dbReference type="GO" id="GO:0046685">
    <property type="term" value="P:response to arsenic-containing substance"/>
    <property type="evidence" value="ECO:0007669"/>
    <property type="project" value="UniProtKB-KW"/>
</dbReference>
<dbReference type="GO" id="GO:0003700">
    <property type="term" value="F:DNA-binding transcription factor activity"/>
    <property type="evidence" value="ECO:0007669"/>
    <property type="project" value="InterPro"/>
</dbReference>
<evidence type="ECO:0000313" key="7">
    <source>
        <dbReference type="Proteomes" id="UP000250163"/>
    </source>
</evidence>
<dbReference type="GO" id="GO:0003677">
    <property type="term" value="F:DNA binding"/>
    <property type="evidence" value="ECO:0007669"/>
    <property type="project" value="UniProtKB-KW"/>
</dbReference>
<dbReference type="PRINTS" id="PR00778">
    <property type="entry name" value="HTHARSR"/>
</dbReference>
<dbReference type="OrthoDB" id="9793058at2"/>
<dbReference type="RefSeq" id="WP_112713861.1">
    <property type="nucleotide sequence ID" value="NZ_LS483250.1"/>
</dbReference>
<dbReference type="NCBIfam" id="NF007528">
    <property type="entry name" value="PRK10141.1"/>
    <property type="match status" value="1"/>
</dbReference>
<keyword evidence="1" id="KW-0059">Arsenical resistance</keyword>
<dbReference type="KEGG" id="mya:MORIYA_1493"/>
<dbReference type="SUPFAM" id="SSF46785">
    <property type="entry name" value="Winged helix' DNA-binding domain"/>
    <property type="match status" value="1"/>
</dbReference>
<keyword evidence="7" id="KW-1185">Reference proteome</keyword>
<dbReference type="NCBIfam" id="NF033788">
    <property type="entry name" value="HTH_metalloreg"/>
    <property type="match status" value="1"/>
</dbReference>
<feature type="domain" description="HTH arsR-type" evidence="5">
    <location>
        <begin position="1"/>
        <end position="89"/>
    </location>
</feature>
<accession>A0A330LPN8</accession>
<reference evidence="7" key="1">
    <citation type="submission" date="2018-05" db="EMBL/GenBank/DDBJ databases">
        <authorList>
            <person name="Cea G.-C."/>
            <person name="William W."/>
        </authorList>
    </citation>
    <scope>NUCLEOTIDE SEQUENCE [LARGE SCALE GENOMIC DNA]</scope>
    <source>
        <strain evidence="7">DB21MT 5</strain>
    </source>
</reference>
<dbReference type="InterPro" id="IPR036390">
    <property type="entry name" value="WH_DNA-bd_sf"/>
</dbReference>
<dbReference type="FunFam" id="1.10.10.10:FF:000279">
    <property type="entry name" value="Transcriptional regulator, ArsR family"/>
    <property type="match status" value="1"/>
</dbReference>
<organism evidence="6 7">
    <name type="scientific">Moritella yayanosii</name>
    <dbReference type="NCBI Taxonomy" id="69539"/>
    <lineage>
        <taxon>Bacteria</taxon>
        <taxon>Pseudomonadati</taxon>
        <taxon>Pseudomonadota</taxon>
        <taxon>Gammaproteobacteria</taxon>
        <taxon>Alteromonadales</taxon>
        <taxon>Moritellaceae</taxon>
        <taxon>Moritella</taxon>
    </lineage>
</organism>
<dbReference type="InterPro" id="IPR011991">
    <property type="entry name" value="ArsR-like_HTH"/>
</dbReference>
<keyword evidence="3" id="KW-0238">DNA-binding</keyword>
<dbReference type="Proteomes" id="UP000250163">
    <property type="component" value="Chromosome MORIYA"/>
</dbReference>